<dbReference type="Pfam" id="PF06022">
    <property type="entry name" value="Cir_Bir_Yir"/>
    <property type="match status" value="1"/>
</dbReference>
<evidence type="ECO:0000313" key="3">
    <source>
        <dbReference type="Proteomes" id="UP000069549"/>
    </source>
</evidence>
<keyword evidence="1" id="KW-1133">Transmembrane helix</keyword>
<reference evidence="2 3" key="1">
    <citation type="submission" date="2016-02" db="EMBL/GenBank/DDBJ databases">
        <authorList>
            <consortium name="Pathogen Informatics"/>
        </authorList>
    </citation>
    <scope>NUCLEOTIDE SEQUENCE [LARGE SCALE GENOMIC DNA]</scope>
    <source>
        <strain evidence="2 3">K173</strain>
    </source>
</reference>
<dbReference type="EMBL" id="LT160033">
    <property type="protein sequence ID" value="CXI87270.1"/>
    <property type="molecule type" value="Genomic_DNA"/>
</dbReference>
<gene>
    <name evidence="2" type="ORF">PBK173_000360900</name>
</gene>
<proteinExistence type="predicted"/>
<dbReference type="Proteomes" id="UP000069549">
    <property type="component" value="Chromosome 13"/>
</dbReference>
<accession>A0A0Y9Z2I9</accession>
<dbReference type="VEuPathDB" id="PlasmoDB:PBANKA_0317101"/>
<sequence length="294" mass="34462">MDKNLCNNFIYVTTNLEYDSNNKNYKFKDDTHFKDYCPNKNCNTDLEKISAGCLYFLYTFFGSSDLFKSVANSNIDIVEYIMMWLSYMLNLKENTSSSISHLEHFYKTYINNDKYQKPITGVTEYNSYKDLVDKKKYLLDMDSNIISNFYEAFKLLCKMYTEFDESTSNCTNCSQYSKTFAEKYEELNKKSDIANNSSYKQLLYTLSNDYNNLKTKCKNCLSLPEIETSIYALTSEDTSSSSIGNKLFTVLSIFGAIAFFLGISYKYSLFGFRKRAQKQYLREKIKNIKKRMNH</sequence>
<feature type="transmembrane region" description="Helical" evidence="1">
    <location>
        <begin position="247"/>
        <end position="265"/>
    </location>
</feature>
<keyword evidence="1" id="KW-0812">Transmembrane</keyword>
<name>A0A0Y9Z2I9_PLABE</name>
<dbReference type="NCBIfam" id="TIGR01590">
    <property type="entry name" value="yir-bir-cir_Pla"/>
    <property type="match status" value="1"/>
</dbReference>
<evidence type="ECO:0000313" key="2">
    <source>
        <dbReference type="EMBL" id="CXI87270.1"/>
    </source>
</evidence>
<protein>
    <submittedName>
        <fullName evidence="2">BIR protein</fullName>
    </submittedName>
</protein>
<organism evidence="2 3">
    <name type="scientific">Plasmodium berghei</name>
    <dbReference type="NCBI Taxonomy" id="5821"/>
    <lineage>
        <taxon>Eukaryota</taxon>
        <taxon>Sar</taxon>
        <taxon>Alveolata</taxon>
        <taxon>Apicomplexa</taxon>
        <taxon>Aconoidasida</taxon>
        <taxon>Haemosporida</taxon>
        <taxon>Plasmodiidae</taxon>
        <taxon>Plasmodium</taxon>
        <taxon>Plasmodium (Vinckeia)</taxon>
    </lineage>
</organism>
<dbReference type="AlphaFoldDB" id="A0A0Y9Z2I9"/>
<evidence type="ECO:0000256" key="1">
    <source>
        <dbReference type="SAM" id="Phobius"/>
    </source>
</evidence>
<dbReference type="OMA" id="IETSIYA"/>
<keyword evidence="1" id="KW-0472">Membrane</keyword>
<dbReference type="InterPro" id="IPR006477">
    <property type="entry name" value="Yir_bir_cir"/>
</dbReference>